<gene>
    <name evidence="3" type="ORF">DLJ74_01590</name>
</gene>
<dbReference type="Pfam" id="PF13273">
    <property type="entry name" value="DUF4064"/>
    <property type="match status" value="1"/>
</dbReference>
<dbReference type="AlphaFoldDB" id="A0A317L2R9"/>
<proteinExistence type="predicted"/>
<feature type="transmembrane region" description="Helical" evidence="1">
    <location>
        <begin position="42"/>
        <end position="63"/>
    </location>
</feature>
<sequence length="117" mass="12224">MKRTTEFVLGLIGGFFGFIGAILALFVGGIDAAFSSDGTSEITALGWLAFFFSALAIVGSVLVKSKAKAGGILLIISAIGGIISISMFYLVPAILIIIAGFMGLFRKDKQEKKESVA</sequence>
<dbReference type="RefSeq" id="WP_109983062.1">
    <property type="nucleotide sequence ID" value="NZ_QGTD01000003.1"/>
</dbReference>
<feature type="transmembrane region" description="Helical" evidence="1">
    <location>
        <begin position="7"/>
        <end position="30"/>
    </location>
</feature>
<reference evidence="3 4" key="1">
    <citation type="submission" date="2018-05" db="EMBL/GenBank/DDBJ databases">
        <title>Genomic analysis of Gracilibacillus dipsosauri DD1 reveals novel features of a salt-tolerant amylase.</title>
        <authorList>
            <person name="Deutch C.E."/>
            <person name="Yang S."/>
        </authorList>
    </citation>
    <scope>NUCLEOTIDE SEQUENCE [LARGE SCALE GENOMIC DNA]</scope>
    <source>
        <strain evidence="3 4">DD1</strain>
    </source>
</reference>
<name>A0A317L2R9_9BACI</name>
<organism evidence="3 4">
    <name type="scientific">Gracilibacillus dipsosauri</name>
    <dbReference type="NCBI Taxonomy" id="178340"/>
    <lineage>
        <taxon>Bacteria</taxon>
        <taxon>Bacillati</taxon>
        <taxon>Bacillota</taxon>
        <taxon>Bacilli</taxon>
        <taxon>Bacillales</taxon>
        <taxon>Bacillaceae</taxon>
        <taxon>Gracilibacillus</taxon>
    </lineage>
</organism>
<keyword evidence="4" id="KW-1185">Reference proteome</keyword>
<dbReference type="Proteomes" id="UP000245624">
    <property type="component" value="Unassembled WGS sequence"/>
</dbReference>
<evidence type="ECO:0000313" key="3">
    <source>
        <dbReference type="EMBL" id="PWU70181.1"/>
    </source>
</evidence>
<keyword evidence="1" id="KW-1133">Transmembrane helix</keyword>
<evidence type="ECO:0000313" key="4">
    <source>
        <dbReference type="Proteomes" id="UP000245624"/>
    </source>
</evidence>
<accession>A0A317L2R9</accession>
<dbReference type="EMBL" id="QGTD01000003">
    <property type="protein sequence ID" value="PWU70181.1"/>
    <property type="molecule type" value="Genomic_DNA"/>
</dbReference>
<dbReference type="OrthoDB" id="2623361at2"/>
<evidence type="ECO:0000259" key="2">
    <source>
        <dbReference type="Pfam" id="PF13273"/>
    </source>
</evidence>
<keyword evidence="1" id="KW-0472">Membrane</keyword>
<dbReference type="InterPro" id="IPR025273">
    <property type="entry name" value="DUF4064"/>
</dbReference>
<feature type="domain" description="DUF4064" evidence="2">
    <location>
        <begin position="2"/>
        <end position="84"/>
    </location>
</feature>
<keyword evidence="1" id="KW-0812">Transmembrane</keyword>
<evidence type="ECO:0000256" key="1">
    <source>
        <dbReference type="SAM" id="Phobius"/>
    </source>
</evidence>
<comment type="caution">
    <text evidence="3">The sequence shown here is derived from an EMBL/GenBank/DDBJ whole genome shotgun (WGS) entry which is preliminary data.</text>
</comment>
<protein>
    <recommendedName>
        <fullName evidence="2">DUF4064 domain-containing protein</fullName>
    </recommendedName>
</protein>
<feature type="transmembrane region" description="Helical" evidence="1">
    <location>
        <begin position="72"/>
        <end position="105"/>
    </location>
</feature>